<keyword evidence="6" id="KW-0547">Nucleotide-binding</keyword>
<dbReference type="GO" id="GO:0005737">
    <property type="term" value="C:cytoplasm"/>
    <property type="evidence" value="ECO:0007669"/>
    <property type="project" value="TreeGrafter"/>
</dbReference>
<protein>
    <recommendedName>
        <fullName evidence="11">Aminoglycoside phosphotransferase domain-containing protein</fullName>
    </recommendedName>
</protein>
<keyword evidence="3" id="KW-0597">Phosphoprotein</keyword>
<dbReference type="PANTHER" id="PTHR39573:SF1">
    <property type="entry name" value="STRESS RESPONSE KINASE A"/>
    <property type="match status" value="1"/>
</dbReference>
<feature type="domain" description="Aminoglycoside phosphotransferase" evidence="11">
    <location>
        <begin position="36"/>
        <end position="263"/>
    </location>
</feature>
<reference evidence="12" key="1">
    <citation type="journal article" date="2015" name="Nature">
        <title>Complex archaea that bridge the gap between prokaryotes and eukaryotes.</title>
        <authorList>
            <person name="Spang A."/>
            <person name="Saw J.H."/>
            <person name="Jorgensen S.L."/>
            <person name="Zaremba-Niedzwiedzka K."/>
            <person name="Martijn J."/>
            <person name="Lind A.E."/>
            <person name="van Eijk R."/>
            <person name="Schleper C."/>
            <person name="Guy L."/>
            <person name="Ettema T.J."/>
        </authorList>
    </citation>
    <scope>NUCLEOTIDE SEQUENCE</scope>
</reference>
<dbReference type="AlphaFoldDB" id="A0A0F9XSZ7"/>
<dbReference type="PANTHER" id="PTHR39573">
    <property type="entry name" value="STRESS RESPONSE KINASE A"/>
    <property type="match status" value="1"/>
</dbReference>
<evidence type="ECO:0000256" key="2">
    <source>
        <dbReference type="ARBA" id="ARBA00022527"/>
    </source>
</evidence>
<keyword evidence="1" id="KW-0963">Cytoplasm</keyword>
<accession>A0A0F9XSZ7</accession>
<keyword evidence="2" id="KW-0723">Serine/threonine-protein kinase</keyword>
<evidence type="ECO:0000256" key="5">
    <source>
        <dbReference type="ARBA" id="ARBA00022723"/>
    </source>
</evidence>
<dbReference type="Pfam" id="PF01636">
    <property type="entry name" value="APH"/>
    <property type="match status" value="1"/>
</dbReference>
<dbReference type="Gene3D" id="1.20.1270.170">
    <property type="match status" value="1"/>
</dbReference>
<name>A0A0F9XSZ7_9ZZZZ</name>
<evidence type="ECO:0000256" key="4">
    <source>
        <dbReference type="ARBA" id="ARBA00022679"/>
    </source>
</evidence>
<dbReference type="Gene3D" id="3.30.200.70">
    <property type="match status" value="1"/>
</dbReference>
<evidence type="ECO:0000256" key="8">
    <source>
        <dbReference type="ARBA" id="ARBA00022840"/>
    </source>
</evidence>
<dbReference type="HAMAP" id="MF_01497">
    <property type="entry name" value="SrkA_kinase"/>
    <property type="match status" value="1"/>
</dbReference>
<evidence type="ECO:0000256" key="3">
    <source>
        <dbReference type="ARBA" id="ARBA00022553"/>
    </source>
</evidence>
<dbReference type="InterPro" id="IPR011009">
    <property type="entry name" value="Kinase-like_dom_sf"/>
</dbReference>
<dbReference type="EMBL" id="LAZR01000071">
    <property type="protein sequence ID" value="KKN95368.1"/>
    <property type="molecule type" value="Genomic_DNA"/>
</dbReference>
<dbReference type="NCBIfam" id="NF008738">
    <property type="entry name" value="PRK11768.1"/>
    <property type="match status" value="1"/>
</dbReference>
<evidence type="ECO:0000256" key="1">
    <source>
        <dbReference type="ARBA" id="ARBA00022490"/>
    </source>
</evidence>
<evidence type="ECO:0000259" key="11">
    <source>
        <dbReference type="Pfam" id="PF01636"/>
    </source>
</evidence>
<dbReference type="InterPro" id="IPR032882">
    <property type="entry name" value="SrkA/RdoA"/>
</dbReference>
<evidence type="ECO:0000313" key="12">
    <source>
        <dbReference type="EMBL" id="KKN95368.1"/>
    </source>
</evidence>
<comment type="caution">
    <text evidence="12">The sequence shown here is derived from an EMBL/GenBank/DDBJ whole genome shotgun (WGS) entry which is preliminary data.</text>
</comment>
<dbReference type="SUPFAM" id="SSF56112">
    <property type="entry name" value="Protein kinase-like (PK-like)"/>
    <property type="match status" value="1"/>
</dbReference>
<keyword evidence="10" id="KW-0346">Stress response</keyword>
<gene>
    <name evidence="12" type="ORF">LCGC14_0178950</name>
</gene>
<dbReference type="GO" id="GO:0005524">
    <property type="term" value="F:ATP binding"/>
    <property type="evidence" value="ECO:0007669"/>
    <property type="project" value="UniProtKB-KW"/>
</dbReference>
<keyword evidence="5" id="KW-0479">Metal-binding</keyword>
<evidence type="ECO:0000256" key="9">
    <source>
        <dbReference type="ARBA" id="ARBA00022842"/>
    </source>
</evidence>
<keyword evidence="7" id="KW-0418">Kinase</keyword>
<keyword evidence="9" id="KW-0460">Magnesium</keyword>
<evidence type="ECO:0000256" key="6">
    <source>
        <dbReference type="ARBA" id="ARBA00022741"/>
    </source>
</evidence>
<dbReference type="GO" id="GO:0004674">
    <property type="term" value="F:protein serine/threonine kinase activity"/>
    <property type="evidence" value="ECO:0007669"/>
    <property type="project" value="UniProtKB-KW"/>
</dbReference>
<dbReference type="GO" id="GO:0046872">
    <property type="term" value="F:metal ion binding"/>
    <property type="evidence" value="ECO:0007669"/>
    <property type="project" value="UniProtKB-KW"/>
</dbReference>
<keyword evidence="8" id="KW-0067">ATP-binding</keyword>
<evidence type="ECO:0000256" key="10">
    <source>
        <dbReference type="ARBA" id="ARBA00023016"/>
    </source>
</evidence>
<dbReference type="Gene3D" id="1.10.510.10">
    <property type="entry name" value="Transferase(Phosphotransferase) domain 1"/>
    <property type="match status" value="1"/>
</dbReference>
<organism evidence="12">
    <name type="scientific">marine sediment metagenome</name>
    <dbReference type="NCBI Taxonomy" id="412755"/>
    <lineage>
        <taxon>unclassified sequences</taxon>
        <taxon>metagenomes</taxon>
        <taxon>ecological metagenomes</taxon>
    </lineage>
</organism>
<evidence type="ECO:0000256" key="7">
    <source>
        <dbReference type="ARBA" id="ARBA00022777"/>
    </source>
</evidence>
<dbReference type="InterPro" id="IPR002575">
    <property type="entry name" value="Aminoglycoside_PTrfase"/>
</dbReference>
<proteinExistence type="inferred from homology"/>
<sequence length="326" mass="37931">MDTQHPFALLTPDTVLDAVESLGFTSDARTLTLNSYENRVFQIGIEGAQPLIAKFYRPERWSDEAILEEHQFSLELADLEIPVIPPMQIDGRTLFEHAGFRFSLFKRFGGRAPEFDNPDHLLMLGRLLGRLHAVGSMQPFQHRPALTVQNFGHESVSWLRDNDCVPANLRPAYFSVADDLLERIDGIYQDQPHQTIRLHGDLHVGNLLWRDELLYMVDLDDCRQGPAIQDLWMMLSGERDQRQAQLAELVDGYNEFHDFDPRQLPLIESLRSLRLIHYSAWLARRWEDPAFPKHFPWFASERYWADQILTLREQRAALDEPSLRLF</sequence>
<keyword evidence="4" id="KW-0808">Transferase</keyword>